<name>A0ABY7GXY3_9BACT</name>
<feature type="region of interest" description="Disordered" evidence="1">
    <location>
        <begin position="597"/>
        <end position="657"/>
    </location>
</feature>
<protein>
    <recommendedName>
        <fullName evidence="4">Myxococcus cysteine-rich repeat-containing protein</fullName>
    </recommendedName>
</protein>
<organism evidence="2 3">
    <name type="scientific">Nannocystis punicea</name>
    <dbReference type="NCBI Taxonomy" id="2995304"/>
    <lineage>
        <taxon>Bacteria</taxon>
        <taxon>Pseudomonadati</taxon>
        <taxon>Myxococcota</taxon>
        <taxon>Polyangia</taxon>
        <taxon>Nannocystales</taxon>
        <taxon>Nannocystaceae</taxon>
        <taxon>Nannocystis</taxon>
    </lineage>
</organism>
<evidence type="ECO:0000313" key="2">
    <source>
        <dbReference type="EMBL" id="WAS91822.1"/>
    </source>
</evidence>
<evidence type="ECO:0000313" key="3">
    <source>
        <dbReference type="Proteomes" id="UP001164459"/>
    </source>
</evidence>
<feature type="compositionally biased region" description="Low complexity" evidence="1">
    <location>
        <begin position="606"/>
        <end position="636"/>
    </location>
</feature>
<evidence type="ECO:0000256" key="1">
    <source>
        <dbReference type="SAM" id="MobiDB-lite"/>
    </source>
</evidence>
<accession>A0ABY7GXY3</accession>
<keyword evidence="3" id="KW-1185">Reference proteome</keyword>
<dbReference type="Proteomes" id="UP001164459">
    <property type="component" value="Chromosome"/>
</dbReference>
<proteinExistence type="predicted"/>
<dbReference type="RefSeq" id="WP_269034184.1">
    <property type="nucleotide sequence ID" value="NZ_CP114040.1"/>
</dbReference>
<evidence type="ECO:0008006" key="4">
    <source>
        <dbReference type="Google" id="ProtNLM"/>
    </source>
</evidence>
<gene>
    <name evidence="2" type="ORF">O0S08_37035</name>
</gene>
<reference evidence="2" key="1">
    <citation type="submission" date="2022-11" db="EMBL/GenBank/DDBJ databases">
        <title>Minimal conservation of predation-associated metabolite biosynthetic gene clusters underscores biosynthetic potential of Myxococcota including descriptions for ten novel species: Archangium lansinium sp. nov., Myxococcus landrumus sp. nov., Nannocystis bai.</title>
        <authorList>
            <person name="Ahearne A."/>
            <person name="Stevens C."/>
            <person name="Dowd S."/>
        </authorList>
    </citation>
    <scope>NUCLEOTIDE SEQUENCE</scope>
    <source>
        <strain evidence="2">Fl3</strain>
    </source>
</reference>
<sequence>MAWNFPSALSRRCQPFAGRRYTETRPPLLPRFASNVHAQTGLVLATVLAIALPEAEAHADCGCDGTITADGDGPCLRYAAPSGPGNDITFRFAEAYECGQYVTGEFFVVASGAAITIAAITPDGAPGRHGVDVNPDPNGPQRWDDRLGDYADAVGLPLDVAANSSVVKYVSDNPAGDCDGDADEKSCGRFAAVVTIVDAAPDDPSTAFRPPFVGADKPTLSAATLQTQLLSRLSADCADVPTLATAEAWTRHLRLDYTSDSVTCDLMPPEDAIPNGRPWSTDIWADDTDVHGWLHLADVCDAPPCTPEQDLATKMPVLVGYVQHGIDVWGVDRQDASLFRGGGGNGGGKLHAYVFAATMLADAEMLADLAAIDEERFFESASYYAGEGGVALWGQPTGDEAAYWNDFGDQSTRTIRDPYHSIDGGFEPGGWYQDNTAKPTQYTALLMRIMPALQANWPVNGDVVLAYADRWVEHGALTQPDDCAPIGGEYGVDYGPDGMGGCIAGGGRVPELDGNNANGGNRSRPFGECMWQSFRACAEDCSCPGQSCKSASMCGNGIVDPHEACDGDDAASCAEGCIAPGQPGACTCADGGADGGEGGSDGADEGGTPTESATSMDADDTATSNASAGDTSSGSSPAEGNDDDASGCGCRSSSTPPPSLFFLLWIVAWRRRCRRAIASSRR</sequence>
<dbReference type="EMBL" id="CP114040">
    <property type="protein sequence ID" value="WAS91822.1"/>
    <property type="molecule type" value="Genomic_DNA"/>
</dbReference>